<evidence type="ECO:0000256" key="7">
    <source>
        <dbReference type="ARBA" id="ARBA00023306"/>
    </source>
</evidence>
<dbReference type="Pfam" id="PF08478">
    <property type="entry name" value="POTRA_1"/>
    <property type="match status" value="1"/>
</dbReference>
<dbReference type="InterPro" id="IPR050487">
    <property type="entry name" value="FtsQ_DivIB"/>
</dbReference>
<evidence type="ECO:0000256" key="9">
    <source>
        <dbReference type="SAM" id="Phobius"/>
    </source>
</evidence>
<dbReference type="PROSITE" id="PS51779">
    <property type="entry name" value="POTRA"/>
    <property type="match status" value="1"/>
</dbReference>
<comment type="subcellular location">
    <subcellularLocation>
        <location evidence="1">Membrane</location>
    </subcellularLocation>
</comment>
<keyword evidence="12" id="KW-1185">Reference proteome</keyword>
<keyword evidence="4 9" id="KW-0812">Transmembrane</keyword>
<organism evidence="11 12">
    <name type="scientific">Collinsella ureilytica</name>
    <dbReference type="NCBI Taxonomy" id="2869515"/>
    <lineage>
        <taxon>Bacteria</taxon>
        <taxon>Bacillati</taxon>
        <taxon>Actinomycetota</taxon>
        <taxon>Coriobacteriia</taxon>
        <taxon>Coriobacteriales</taxon>
        <taxon>Coriobacteriaceae</taxon>
        <taxon>Collinsella</taxon>
    </lineage>
</organism>
<evidence type="ECO:0000256" key="2">
    <source>
        <dbReference type="ARBA" id="ARBA00022475"/>
    </source>
</evidence>
<evidence type="ECO:0000256" key="5">
    <source>
        <dbReference type="ARBA" id="ARBA00022989"/>
    </source>
</evidence>
<proteinExistence type="predicted"/>
<feature type="compositionally biased region" description="Low complexity" evidence="8">
    <location>
        <begin position="1"/>
        <end position="28"/>
    </location>
</feature>
<evidence type="ECO:0000256" key="6">
    <source>
        <dbReference type="ARBA" id="ARBA00023136"/>
    </source>
</evidence>
<dbReference type="RefSeq" id="WP_222199636.1">
    <property type="nucleotide sequence ID" value="NZ_JAIMFO010000007.1"/>
</dbReference>
<evidence type="ECO:0000259" key="10">
    <source>
        <dbReference type="PROSITE" id="PS51779"/>
    </source>
</evidence>
<reference evidence="11 12" key="1">
    <citation type="submission" date="2021-08" db="EMBL/GenBank/DDBJ databases">
        <title>Collinsella faecalis sp. nov. isolated from swine faeces.</title>
        <authorList>
            <person name="Oh B.S."/>
            <person name="Lee J.H."/>
        </authorList>
    </citation>
    <scope>NUCLEOTIDE SEQUENCE [LARGE SCALE GENOMIC DNA]</scope>
    <source>
        <strain evidence="11 12">AGMB00827</strain>
    </source>
</reference>
<evidence type="ECO:0000313" key="12">
    <source>
        <dbReference type="Proteomes" id="UP000700908"/>
    </source>
</evidence>
<evidence type="ECO:0000256" key="8">
    <source>
        <dbReference type="SAM" id="MobiDB-lite"/>
    </source>
</evidence>
<feature type="transmembrane region" description="Helical" evidence="9">
    <location>
        <begin position="235"/>
        <end position="253"/>
    </location>
</feature>
<feature type="region of interest" description="Disordered" evidence="8">
    <location>
        <begin position="370"/>
        <end position="418"/>
    </location>
</feature>
<accession>A0ABS7MKL0</accession>
<evidence type="ECO:0000256" key="4">
    <source>
        <dbReference type="ARBA" id="ARBA00022692"/>
    </source>
</evidence>
<keyword evidence="3" id="KW-0132">Cell division</keyword>
<keyword evidence="7" id="KW-0131">Cell cycle</keyword>
<dbReference type="Gene3D" id="3.10.20.310">
    <property type="entry name" value="membrane protein fhac"/>
    <property type="match status" value="1"/>
</dbReference>
<keyword evidence="2" id="KW-1003">Cell membrane</keyword>
<feature type="domain" description="POTRA" evidence="10">
    <location>
        <begin position="258"/>
        <end position="326"/>
    </location>
</feature>
<dbReference type="InterPro" id="IPR034746">
    <property type="entry name" value="POTRA"/>
</dbReference>
<feature type="compositionally biased region" description="Low complexity" evidence="8">
    <location>
        <begin position="36"/>
        <end position="61"/>
    </location>
</feature>
<protein>
    <submittedName>
        <fullName evidence="11">FtsQ-type POTRA domain-containing protein</fullName>
    </submittedName>
</protein>
<dbReference type="PANTHER" id="PTHR37820">
    <property type="entry name" value="CELL DIVISION PROTEIN DIVIB"/>
    <property type="match status" value="1"/>
</dbReference>
<dbReference type="PANTHER" id="PTHR37820:SF1">
    <property type="entry name" value="CELL DIVISION PROTEIN FTSQ"/>
    <property type="match status" value="1"/>
</dbReference>
<evidence type="ECO:0000256" key="3">
    <source>
        <dbReference type="ARBA" id="ARBA00022618"/>
    </source>
</evidence>
<name>A0ABS7MKL0_9ACTN</name>
<feature type="region of interest" description="Disordered" evidence="8">
    <location>
        <begin position="1"/>
        <end position="172"/>
    </location>
</feature>
<evidence type="ECO:0000256" key="1">
    <source>
        <dbReference type="ARBA" id="ARBA00004370"/>
    </source>
</evidence>
<gene>
    <name evidence="11" type="ORF">K6V98_06055</name>
</gene>
<evidence type="ECO:0000313" key="11">
    <source>
        <dbReference type="EMBL" id="MBY4797911.1"/>
    </source>
</evidence>
<sequence>MTSNLNPKSNSSGSKSSKPTFRRAPAGSAKRRRSAGADGSLVGSSSLSSATSSRTSSGVSSQVRPSVRSAASGKTFGASTRRSRGAGSKNRDFLAQAGDAPRSSYGRRPAARPGLSGSPASRKLETGPRAPRFVKASPRPKQAPPARSEARSSRVSTGGSKAPRQRKVNAQAPAFGLRLPFSKLRAEHGSDAVTNTSRPPRRASARALSENMRSAFARMPRPHVPASAGHLRGRIMLGAGVLITLVLAFFIVAHSPLFAATDIEVKGGSHVSAEELKTLLDLPEGITLLNVNTGAIRDNVKRSPWVQDVKIERQFPHTLIIEPEERSVALIAYMPADDVAWAISTDGIWIAPVSTVATLNADGSLAIEAPSEAAPDTATVASGEGGEGSSHDAGAEQATEAAPEQGTQQPSEDSGMHQVTGVAAAAAIARNSGAILLTDVAADVDPSSGKAVSSEVIKAALAYATGFSSEFVAQIKSMSVASVEAISASLTSGVEVSLGTPENITTKERVVNKLLEQQEGVTYINVRTPDAYTFRSAPAS</sequence>
<keyword evidence="5 9" id="KW-1133">Transmembrane helix</keyword>
<comment type="caution">
    <text evidence="11">The sequence shown here is derived from an EMBL/GenBank/DDBJ whole genome shotgun (WGS) entry which is preliminary data.</text>
</comment>
<dbReference type="InterPro" id="IPR013685">
    <property type="entry name" value="POTRA_FtsQ_type"/>
</dbReference>
<dbReference type="Proteomes" id="UP000700908">
    <property type="component" value="Unassembled WGS sequence"/>
</dbReference>
<keyword evidence="6 9" id="KW-0472">Membrane</keyword>
<dbReference type="EMBL" id="JAIMFO010000007">
    <property type="protein sequence ID" value="MBY4797911.1"/>
    <property type="molecule type" value="Genomic_DNA"/>
</dbReference>